<keyword evidence="5" id="KW-0143">Chaperone</keyword>
<sequence length="359" mass="41341">MNYKLRKKNNNTKPLKVFSSSPPFLPPSSSFSAFLLLFFSLPVFSRNMSNEENNITSIEAVHNSGGDSSNALDFVPEDPDLTEDLKNLTIKRTFDTKKLSPKVTKRVLFLKDIQVKHDELEEKFLQEKSALEAKYNNLYKPLFDKRYEIVNGVAEAETEKGGVPNFWLIAMKTNEMLANEITERDEGALKYLKDIRCCRVENSSRNFKLEFLFDPNPYFKNSVLSKTYHVTDDDDDGPVLDKVIGTEIEWCPGKCLTHKVVVKKRPKKGTKKVNNIPMTKTENCESFFNFFKPPEIDEVDECFTTMDEELQNLTDQDYDIAVTIRDKLIPHAVSWFTGEALVDEDEYDDDDDEDDENDD</sequence>
<dbReference type="PANTHER" id="PTHR11875">
    <property type="entry name" value="TESTIS-SPECIFIC Y-ENCODED PROTEIN"/>
    <property type="match status" value="1"/>
</dbReference>
<dbReference type="InterPro" id="IPR002164">
    <property type="entry name" value="NAP_family"/>
</dbReference>
<evidence type="ECO:0000313" key="9">
    <source>
        <dbReference type="RefSeq" id="XP_056867351.1"/>
    </source>
</evidence>
<dbReference type="SUPFAM" id="SSF143113">
    <property type="entry name" value="NAP-like"/>
    <property type="match status" value="1"/>
</dbReference>
<dbReference type="AlphaFoldDB" id="A0A9W3DU06"/>
<keyword evidence="6" id="KW-0539">Nucleus</keyword>
<dbReference type="Gene3D" id="3.30.1120.90">
    <property type="entry name" value="Nucleosome assembly protein"/>
    <property type="match status" value="1"/>
</dbReference>
<evidence type="ECO:0000256" key="4">
    <source>
        <dbReference type="ARBA" id="ARBA00022490"/>
    </source>
</evidence>
<keyword evidence="4" id="KW-0963">Cytoplasm</keyword>
<reference evidence="9" key="2">
    <citation type="submission" date="2025-08" db="UniProtKB">
        <authorList>
            <consortium name="RefSeq"/>
        </authorList>
    </citation>
    <scope>IDENTIFICATION</scope>
    <source>
        <tissue evidence="9">Leaf</tissue>
    </source>
</reference>
<organism evidence="8 9">
    <name type="scientific">Raphanus sativus</name>
    <name type="common">Radish</name>
    <name type="synonym">Raphanus raphanistrum var. sativus</name>
    <dbReference type="NCBI Taxonomy" id="3726"/>
    <lineage>
        <taxon>Eukaryota</taxon>
        <taxon>Viridiplantae</taxon>
        <taxon>Streptophyta</taxon>
        <taxon>Embryophyta</taxon>
        <taxon>Tracheophyta</taxon>
        <taxon>Spermatophyta</taxon>
        <taxon>Magnoliopsida</taxon>
        <taxon>eudicotyledons</taxon>
        <taxon>Gunneridae</taxon>
        <taxon>Pentapetalae</taxon>
        <taxon>rosids</taxon>
        <taxon>malvids</taxon>
        <taxon>Brassicales</taxon>
        <taxon>Brassicaceae</taxon>
        <taxon>Brassiceae</taxon>
        <taxon>Raphanus</taxon>
    </lineage>
</organism>
<dbReference type="Proteomes" id="UP000504610">
    <property type="component" value="Chromosome 5"/>
</dbReference>
<dbReference type="InterPro" id="IPR037231">
    <property type="entry name" value="NAP-like_sf"/>
</dbReference>
<dbReference type="Pfam" id="PF00956">
    <property type="entry name" value="NAP"/>
    <property type="match status" value="1"/>
</dbReference>
<evidence type="ECO:0000256" key="1">
    <source>
        <dbReference type="ARBA" id="ARBA00004123"/>
    </source>
</evidence>
<dbReference type="GO" id="GO:0000724">
    <property type="term" value="P:double-strand break repair via homologous recombination"/>
    <property type="evidence" value="ECO:0007669"/>
    <property type="project" value="UniProtKB-ARBA"/>
</dbReference>
<dbReference type="GO" id="GO:0042393">
    <property type="term" value="F:histone binding"/>
    <property type="evidence" value="ECO:0007669"/>
    <property type="project" value="UniProtKB-ARBA"/>
</dbReference>
<gene>
    <name evidence="9" type="primary">LOC108858026</name>
</gene>
<evidence type="ECO:0000256" key="2">
    <source>
        <dbReference type="ARBA" id="ARBA00004496"/>
    </source>
</evidence>
<proteinExistence type="inferred from homology"/>
<dbReference type="FunFam" id="3.30.1120.90:FF:000005">
    <property type="entry name" value="Nucleosome assembly protein11"/>
    <property type="match status" value="1"/>
</dbReference>
<evidence type="ECO:0000256" key="6">
    <source>
        <dbReference type="ARBA" id="ARBA00023242"/>
    </source>
</evidence>
<dbReference type="FunFam" id="1.20.5.1500:FF:000001">
    <property type="entry name" value="Nucleosome assembly protein 1-like 1"/>
    <property type="match status" value="1"/>
</dbReference>
<evidence type="ECO:0000256" key="7">
    <source>
        <dbReference type="RuleBase" id="RU003876"/>
    </source>
</evidence>
<accession>A0A9W3DU06</accession>
<dbReference type="GeneID" id="108858026"/>
<reference evidence="8" key="1">
    <citation type="journal article" date="2019" name="Database">
        <title>The radish genome database (RadishGD): an integrated information resource for radish genomics.</title>
        <authorList>
            <person name="Yu H.J."/>
            <person name="Baek S."/>
            <person name="Lee Y.J."/>
            <person name="Cho A."/>
            <person name="Mun J.H."/>
        </authorList>
    </citation>
    <scope>NUCLEOTIDE SEQUENCE [LARGE SCALE GENOMIC DNA]</scope>
    <source>
        <strain evidence="8">cv. WK10039</strain>
    </source>
</reference>
<keyword evidence="8" id="KW-1185">Reference proteome</keyword>
<dbReference type="RefSeq" id="XP_056867351.1">
    <property type="nucleotide sequence ID" value="XM_057011371.1"/>
</dbReference>
<dbReference type="GO" id="GO:0006334">
    <property type="term" value="P:nucleosome assembly"/>
    <property type="evidence" value="ECO:0007669"/>
    <property type="project" value="InterPro"/>
</dbReference>
<comment type="similarity">
    <text evidence="3 7">Belongs to the nucleosome assembly protein (NAP) family.</text>
</comment>
<dbReference type="KEGG" id="rsz:108858026"/>
<evidence type="ECO:0000256" key="3">
    <source>
        <dbReference type="ARBA" id="ARBA00009947"/>
    </source>
</evidence>
<evidence type="ECO:0000313" key="8">
    <source>
        <dbReference type="Proteomes" id="UP000504610"/>
    </source>
</evidence>
<comment type="subcellular location">
    <subcellularLocation>
        <location evidence="2">Cytoplasm</location>
    </subcellularLocation>
    <subcellularLocation>
        <location evidence="1">Nucleus</location>
    </subcellularLocation>
</comment>
<dbReference type="GO" id="GO:0005634">
    <property type="term" value="C:nucleus"/>
    <property type="evidence" value="ECO:0007669"/>
    <property type="project" value="UniProtKB-SubCell"/>
</dbReference>
<name>A0A9W3DU06_RAPSA</name>
<evidence type="ECO:0000256" key="5">
    <source>
        <dbReference type="ARBA" id="ARBA00023186"/>
    </source>
</evidence>
<dbReference type="OrthoDB" id="27325at2759"/>
<dbReference type="GO" id="GO:0005737">
    <property type="term" value="C:cytoplasm"/>
    <property type="evidence" value="ECO:0007669"/>
    <property type="project" value="UniProtKB-SubCell"/>
</dbReference>
<dbReference type="Gene3D" id="1.20.5.1500">
    <property type="match status" value="1"/>
</dbReference>
<protein>
    <submittedName>
        <fullName evidence="9">Nucleosome assembly protein 14</fullName>
    </submittedName>
</protein>